<evidence type="ECO:0000256" key="2">
    <source>
        <dbReference type="ARBA" id="ARBA00012438"/>
    </source>
</evidence>
<dbReference type="InterPro" id="IPR004358">
    <property type="entry name" value="Sig_transdc_His_kin-like_C"/>
</dbReference>
<dbReference type="SUPFAM" id="SSF55785">
    <property type="entry name" value="PYP-like sensor domain (PAS domain)"/>
    <property type="match status" value="3"/>
</dbReference>
<dbReference type="InterPro" id="IPR003594">
    <property type="entry name" value="HATPase_dom"/>
</dbReference>
<dbReference type="SMART" id="SM00091">
    <property type="entry name" value="PAS"/>
    <property type="match status" value="3"/>
</dbReference>
<accession>A0ABV0G741</accession>
<dbReference type="CDD" id="cd00075">
    <property type="entry name" value="HATPase"/>
    <property type="match status" value="1"/>
</dbReference>
<dbReference type="InterPro" id="IPR035965">
    <property type="entry name" value="PAS-like_dom_sf"/>
</dbReference>
<evidence type="ECO:0000259" key="8">
    <source>
        <dbReference type="PROSITE" id="PS50113"/>
    </source>
</evidence>
<dbReference type="InterPro" id="IPR000014">
    <property type="entry name" value="PAS"/>
</dbReference>
<sequence length="628" mass="68427">MHTVSAAERTAQGLINAVPDAILGVDGQGLIRSASHAVASIFGREPADLCGQPLTALLPGLTAEDAERRTLAGLFMRASQTHVARFEGTALRHGGTSFPAEVSLARLDPGADEADAEAVRYACVVRDVTDQKLLDEMLLLYTSALACCSNGVVIWDMSLRGRPIIYVNAAYSRITGYEAHQAIGRNGDFLLGSDTAQPELDTLRRAVLTGESCTAVLRNYRADGSLFFNELSIAPVKLGDGPPRHYVGILNDVTERERARLAIAERNARLSTVFDLSPDGFLVFDREGQLVYVNNAFLQMMEWEPGIIESGLHLLELDRRIRAMADPAYSFPPLSMQADADGGFDTMDLLHLSQPRTRVLTRLARHNAGGQGESILYFRDVTHESEVDRMKSEFLTTAAHELRTPMVSVFGFTELLLRRPVPEPRKRDVLETIHRQASLLITMINDLLDLARIESRQGSDLKFSHVRVGELVQDTVDRMAGALAGHELRVELPAAHGALHLWADGAKASQALTNVISNAIKYSKPGTRVTVACRLDDANRRLGLVVQDQGIGMSQAQLDRVFERFYRADPSGNIPGTGLGMSLVKELLEQQGGDVQLSSEPGVGTEVMLWLPLATHEQASPGSAAVAQ</sequence>
<keyword evidence="5" id="KW-0418">Kinase</keyword>
<dbReference type="Gene3D" id="3.30.565.10">
    <property type="entry name" value="Histidine kinase-like ATPase, C-terminal domain"/>
    <property type="match status" value="1"/>
</dbReference>
<dbReference type="InterPro" id="IPR005467">
    <property type="entry name" value="His_kinase_dom"/>
</dbReference>
<keyword evidence="4" id="KW-0808">Transferase</keyword>
<feature type="domain" description="Histidine kinase" evidence="6">
    <location>
        <begin position="397"/>
        <end position="615"/>
    </location>
</feature>
<dbReference type="Pfam" id="PF13188">
    <property type="entry name" value="PAS_8"/>
    <property type="match status" value="1"/>
</dbReference>
<keyword evidence="10" id="KW-1185">Reference proteome</keyword>
<evidence type="ECO:0000256" key="4">
    <source>
        <dbReference type="ARBA" id="ARBA00022679"/>
    </source>
</evidence>
<dbReference type="SUPFAM" id="SSF47384">
    <property type="entry name" value="Homodimeric domain of signal transducing histidine kinase"/>
    <property type="match status" value="1"/>
</dbReference>
<dbReference type="SMART" id="SM00086">
    <property type="entry name" value="PAC"/>
    <property type="match status" value="2"/>
</dbReference>
<dbReference type="PROSITE" id="PS50112">
    <property type="entry name" value="PAS"/>
    <property type="match status" value="3"/>
</dbReference>
<dbReference type="SUPFAM" id="SSF55874">
    <property type="entry name" value="ATPase domain of HSP90 chaperone/DNA topoisomerase II/histidine kinase"/>
    <property type="match status" value="1"/>
</dbReference>
<name>A0ABV0G741_9BURK</name>
<dbReference type="EC" id="2.7.13.3" evidence="2"/>
<dbReference type="InterPro" id="IPR036890">
    <property type="entry name" value="HATPase_C_sf"/>
</dbReference>
<dbReference type="SMART" id="SM00388">
    <property type="entry name" value="HisKA"/>
    <property type="match status" value="1"/>
</dbReference>
<evidence type="ECO:0000256" key="5">
    <source>
        <dbReference type="ARBA" id="ARBA00022777"/>
    </source>
</evidence>
<dbReference type="CDD" id="cd00130">
    <property type="entry name" value="PAS"/>
    <property type="match status" value="2"/>
</dbReference>
<dbReference type="NCBIfam" id="TIGR00229">
    <property type="entry name" value="sensory_box"/>
    <property type="match status" value="2"/>
</dbReference>
<dbReference type="RefSeq" id="WP_347706364.1">
    <property type="nucleotide sequence ID" value="NZ_JBDPZD010000008.1"/>
</dbReference>
<reference evidence="9 10" key="1">
    <citation type="submission" date="2024-05" db="EMBL/GenBank/DDBJ databases">
        <title>Roseateles sp. DJS-2-20 16S ribosomal RNA gene Genome sequencing and assembly.</title>
        <authorList>
            <person name="Woo H."/>
        </authorList>
    </citation>
    <scope>NUCLEOTIDE SEQUENCE [LARGE SCALE GENOMIC DNA]</scope>
    <source>
        <strain evidence="9 10">DJS-2-20</strain>
    </source>
</reference>
<dbReference type="Gene3D" id="3.30.450.20">
    <property type="entry name" value="PAS domain"/>
    <property type="match status" value="3"/>
</dbReference>
<evidence type="ECO:0000313" key="10">
    <source>
        <dbReference type="Proteomes" id="UP001495147"/>
    </source>
</evidence>
<comment type="catalytic activity">
    <reaction evidence="1">
        <text>ATP + protein L-histidine = ADP + protein N-phospho-L-histidine.</text>
        <dbReference type="EC" id="2.7.13.3"/>
    </reaction>
</comment>
<dbReference type="EMBL" id="JBDPZD010000008">
    <property type="protein sequence ID" value="MEO3693547.1"/>
    <property type="molecule type" value="Genomic_DNA"/>
</dbReference>
<dbReference type="InterPro" id="IPR001610">
    <property type="entry name" value="PAC"/>
</dbReference>
<evidence type="ECO:0000256" key="1">
    <source>
        <dbReference type="ARBA" id="ARBA00000085"/>
    </source>
</evidence>
<dbReference type="Gene3D" id="1.10.287.130">
    <property type="match status" value="1"/>
</dbReference>
<evidence type="ECO:0000259" key="6">
    <source>
        <dbReference type="PROSITE" id="PS50109"/>
    </source>
</evidence>
<keyword evidence="3" id="KW-0597">Phosphoprotein</keyword>
<feature type="domain" description="PAS" evidence="7">
    <location>
        <begin position="266"/>
        <end position="305"/>
    </location>
</feature>
<dbReference type="Proteomes" id="UP001495147">
    <property type="component" value="Unassembled WGS sequence"/>
</dbReference>
<comment type="caution">
    <text evidence="9">The sequence shown here is derived from an EMBL/GenBank/DDBJ whole genome shotgun (WGS) entry which is preliminary data.</text>
</comment>
<dbReference type="PANTHER" id="PTHR43047">
    <property type="entry name" value="TWO-COMPONENT HISTIDINE PROTEIN KINASE"/>
    <property type="match status" value="1"/>
</dbReference>
<dbReference type="SMART" id="SM00387">
    <property type="entry name" value="HATPase_c"/>
    <property type="match status" value="1"/>
</dbReference>
<protein>
    <recommendedName>
        <fullName evidence="2">histidine kinase</fullName>
        <ecNumber evidence="2">2.7.13.3</ecNumber>
    </recommendedName>
</protein>
<dbReference type="PROSITE" id="PS50113">
    <property type="entry name" value="PAC"/>
    <property type="match status" value="1"/>
</dbReference>
<dbReference type="PRINTS" id="PR00344">
    <property type="entry name" value="BCTRLSENSOR"/>
</dbReference>
<dbReference type="InterPro" id="IPR036097">
    <property type="entry name" value="HisK_dim/P_sf"/>
</dbReference>
<evidence type="ECO:0000256" key="3">
    <source>
        <dbReference type="ARBA" id="ARBA00022553"/>
    </source>
</evidence>
<evidence type="ECO:0000259" key="7">
    <source>
        <dbReference type="PROSITE" id="PS50112"/>
    </source>
</evidence>
<gene>
    <name evidence="9" type="ORF">ABDJ85_18905</name>
</gene>
<organism evidence="9 10">
    <name type="scientific">Roseateles paludis</name>
    <dbReference type="NCBI Taxonomy" id="3145238"/>
    <lineage>
        <taxon>Bacteria</taxon>
        <taxon>Pseudomonadati</taxon>
        <taxon>Pseudomonadota</taxon>
        <taxon>Betaproteobacteria</taxon>
        <taxon>Burkholderiales</taxon>
        <taxon>Sphaerotilaceae</taxon>
        <taxon>Roseateles</taxon>
    </lineage>
</organism>
<dbReference type="InterPro" id="IPR003661">
    <property type="entry name" value="HisK_dim/P_dom"/>
</dbReference>
<dbReference type="InterPro" id="IPR000700">
    <property type="entry name" value="PAS-assoc_C"/>
</dbReference>
<dbReference type="Pfam" id="PF00512">
    <property type="entry name" value="HisKA"/>
    <property type="match status" value="1"/>
</dbReference>
<dbReference type="Pfam" id="PF13426">
    <property type="entry name" value="PAS_9"/>
    <property type="match status" value="2"/>
</dbReference>
<dbReference type="Pfam" id="PF02518">
    <property type="entry name" value="HATPase_c"/>
    <property type="match status" value="1"/>
</dbReference>
<dbReference type="PANTHER" id="PTHR43047:SF72">
    <property type="entry name" value="OSMOSENSING HISTIDINE PROTEIN KINASE SLN1"/>
    <property type="match status" value="1"/>
</dbReference>
<feature type="domain" description="PAC" evidence="8">
    <location>
        <begin position="213"/>
        <end position="265"/>
    </location>
</feature>
<dbReference type="PROSITE" id="PS50109">
    <property type="entry name" value="HIS_KIN"/>
    <property type="match status" value="1"/>
</dbReference>
<feature type="domain" description="PAS" evidence="7">
    <location>
        <begin position="7"/>
        <end position="67"/>
    </location>
</feature>
<evidence type="ECO:0000313" key="9">
    <source>
        <dbReference type="EMBL" id="MEO3693547.1"/>
    </source>
</evidence>
<feature type="domain" description="PAS" evidence="7">
    <location>
        <begin position="154"/>
        <end position="210"/>
    </location>
</feature>
<dbReference type="CDD" id="cd00082">
    <property type="entry name" value="HisKA"/>
    <property type="match status" value="1"/>
</dbReference>
<proteinExistence type="predicted"/>